<organism evidence="2 3">
    <name type="scientific">Saccharothrix hoggarensis</name>
    <dbReference type="NCBI Taxonomy" id="913853"/>
    <lineage>
        <taxon>Bacteria</taxon>
        <taxon>Bacillati</taxon>
        <taxon>Actinomycetota</taxon>
        <taxon>Actinomycetes</taxon>
        <taxon>Pseudonocardiales</taxon>
        <taxon>Pseudonocardiaceae</taxon>
        <taxon>Saccharothrix</taxon>
    </lineage>
</organism>
<dbReference type="InterPro" id="IPR050404">
    <property type="entry name" value="Heme-degrading_MO"/>
</dbReference>
<feature type="domain" description="ABM" evidence="1">
    <location>
        <begin position="2"/>
        <end position="94"/>
    </location>
</feature>
<name>A0ABW3QQ41_9PSEU</name>
<dbReference type="EC" id="1.14.-.-" evidence="2"/>
<dbReference type="Proteomes" id="UP001597168">
    <property type="component" value="Unassembled WGS sequence"/>
</dbReference>
<gene>
    <name evidence="2" type="ORF">ACFQ3T_07170</name>
</gene>
<keyword evidence="3" id="KW-1185">Reference proteome</keyword>
<dbReference type="Pfam" id="PF03992">
    <property type="entry name" value="ABM"/>
    <property type="match status" value="1"/>
</dbReference>
<dbReference type="Gene3D" id="3.30.70.100">
    <property type="match status" value="1"/>
</dbReference>
<keyword evidence="2" id="KW-0503">Monooxygenase</keyword>
<dbReference type="PROSITE" id="PS51725">
    <property type="entry name" value="ABM"/>
    <property type="match status" value="1"/>
</dbReference>
<accession>A0ABW3QQ41</accession>
<dbReference type="GO" id="GO:0004497">
    <property type="term" value="F:monooxygenase activity"/>
    <property type="evidence" value="ECO:0007669"/>
    <property type="project" value="UniProtKB-KW"/>
</dbReference>
<protein>
    <submittedName>
        <fullName evidence="2">Antibiotic biosynthesis monooxygenase family protein</fullName>
        <ecNumber evidence="2">1.14.-.-</ecNumber>
    </submittedName>
</protein>
<dbReference type="EMBL" id="JBHTLK010000022">
    <property type="protein sequence ID" value="MFD1146899.1"/>
    <property type="molecule type" value="Genomic_DNA"/>
</dbReference>
<dbReference type="InterPro" id="IPR011008">
    <property type="entry name" value="Dimeric_a/b-barrel"/>
</dbReference>
<dbReference type="InterPro" id="IPR007138">
    <property type="entry name" value="ABM_dom"/>
</dbReference>
<evidence type="ECO:0000313" key="2">
    <source>
        <dbReference type="EMBL" id="MFD1146899.1"/>
    </source>
</evidence>
<dbReference type="PANTHER" id="PTHR34474">
    <property type="entry name" value="SIGNAL TRANSDUCTION PROTEIN TRAP"/>
    <property type="match status" value="1"/>
</dbReference>
<proteinExistence type="predicted"/>
<keyword evidence="2" id="KW-0560">Oxidoreductase</keyword>
<dbReference type="PANTHER" id="PTHR34474:SF2">
    <property type="entry name" value="SIGNAL TRANSDUCTION PROTEIN TRAP"/>
    <property type="match status" value="1"/>
</dbReference>
<evidence type="ECO:0000313" key="3">
    <source>
        <dbReference type="Proteomes" id="UP001597168"/>
    </source>
</evidence>
<comment type="caution">
    <text evidence="2">The sequence shown here is derived from an EMBL/GenBank/DDBJ whole genome shotgun (WGS) entry which is preliminary data.</text>
</comment>
<reference evidence="3" key="1">
    <citation type="journal article" date="2019" name="Int. J. Syst. Evol. Microbiol.">
        <title>The Global Catalogue of Microorganisms (GCM) 10K type strain sequencing project: providing services to taxonomists for standard genome sequencing and annotation.</title>
        <authorList>
            <consortium name="The Broad Institute Genomics Platform"/>
            <consortium name="The Broad Institute Genome Sequencing Center for Infectious Disease"/>
            <person name="Wu L."/>
            <person name="Ma J."/>
        </authorList>
    </citation>
    <scope>NUCLEOTIDE SEQUENCE [LARGE SCALE GENOMIC DNA]</scope>
    <source>
        <strain evidence="3">CCUG 60214</strain>
    </source>
</reference>
<evidence type="ECO:0000259" key="1">
    <source>
        <dbReference type="PROSITE" id="PS51725"/>
    </source>
</evidence>
<dbReference type="SUPFAM" id="SSF54909">
    <property type="entry name" value="Dimeric alpha+beta barrel"/>
    <property type="match status" value="1"/>
</dbReference>
<sequence length="104" mass="11897">MFIATNRLFVPADRADEFEARFRDNMRAYLPGVPGLRRSTLLRPTRPDQPYVSINEFESEDDFRAWVASDSFKEAHKRNAGIARHVTGNAVETFQPSEDLVLTP</sequence>
<dbReference type="RefSeq" id="WP_380721446.1">
    <property type="nucleotide sequence ID" value="NZ_JBHTLK010000022.1"/>
</dbReference>